<organism evidence="1">
    <name type="scientific">Ixodes ricinus</name>
    <name type="common">Common tick</name>
    <name type="synonym">Acarus ricinus</name>
    <dbReference type="NCBI Taxonomy" id="34613"/>
    <lineage>
        <taxon>Eukaryota</taxon>
        <taxon>Metazoa</taxon>
        <taxon>Ecdysozoa</taxon>
        <taxon>Arthropoda</taxon>
        <taxon>Chelicerata</taxon>
        <taxon>Arachnida</taxon>
        <taxon>Acari</taxon>
        <taxon>Parasitiformes</taxon>
        <taxon>Ixodida</taxon>
        <taxon>Ixodoidea</taxon>
        <taxon>Ixodidae</taxon>
        <taxon>Ixodinae</taxon>
        <taxon>Ixodes</taxon>
    </lineage>
</organism>
<accession>A0A6B0U175</accession>
<dbReference type="EMBL" id="GIFC01000864">
    <property type="protein sequence ID" value="MXU82947.1"/>
    <property type="molecule type" value="Transcribed_RNA"/>
</dbReference>
<protein>
    <submittedName>
        <fullName evidence="1">Putative secreted protein</fullName>
    </submittedName>
</protein>
<proteinExistence type="predicted"/>
<reference evidence="1" key="1">
    <citation type="submission" date="2019-12" db="EMBL/GenBank/DDBJ databases">
        <title>An insight into the sialome of adult female Ixodes ricinus ticks feeding for 6 days.</title>
        <authorList>
            <person name="Perner J."/>
            <person name="Ribeiro J.M.C."/>
        </authorList>
    </citation>
    <scope>NUCLEOTIDE SEQUENCE</scope>
    <source>
        <strain evidence="1">Semi-engorged</strain>
        <tissue evidence="1">Salivary glands</tissue>
    </source>
</reference>
<evidence type="ECO:0000313" key="1">
    <source>
        <dbReference type="EMBL" id="MXU82947.1"/>
    </source>
</evidence>
<sequence length="72" mass="8059">MTTGPRRLLKAAAVLMITASSSERPRDLKCRLKKGVRHPIAEKKKKVMAISGSNFRRRGLTVMMEAFGLRCT</sequence>
<dbReference type="AlphaFoldDB" id="A0A6B0U175"/>
<name>A0A6B0U175_IXORI</name>